<evidence type="ECO:0000259" key="1">
    <source>
        <dbReference type="Pfam" id="PF12680"/>
    </source>
</evidence>
<feature type="domain" description="SnoaL-like" evidence="1">
    <location>
        <begin position="49"/>
        <end position="157"/>
    </location>
</feature>
<feature type="non-terminal residue" evidence="2">
    <location>
        <position position="180"/>
    </location>
</feature>
<proteinExistence type="predicted"/>
<comment type="caution">
    <text evidence="2">The sequence shown here is derived from an EMBL/GenBank/DDBJ whole genome shotgun (WGS) entry which is preliminary data.</text>
</comment>
<gene>
    <name evidence="2" type="ORF">B0H16DRAFT_730122</name>
</gene>
<dbReference type="Pfam" id="PF12680">
    <property type="entry name" value="SnoaL_2"/>
    <property type="match status" value="1"/>
</dbReference>
<dbReference type="Gene3D" id="3.10.450.50">
    <property type="match status" value="1"/>
</dbReference>
<evidence type="ECO:0000313" key="3">
    <source>
        <dbReference type="Proteomes" id="UP001215598"/>
    </source>
</evidence>
<reference evidence="2" key="1">
    <citation type="submission" date="2023-03" db="EMBL/GenBank/DDBJ databases">
        <title>Massive genome expansion in bonnet fungi (Mycena s.s.) driven by repeated elements and novel gene families across ecological guilds.</title>
        <authorList>
            <consortium name="Lawrence Berkeley National Laboratory"/>
            <person name="Harder C.B."/>
            <person name="Miyauchi S."/>
            <person name="Viragh M."/>
            <person name="Kuo A."/>
            <person name="Thoen E."/>
            <person name="Andreopoulos B."/>
            <person name="Lu D."/>
            <person name="Skrede I."/>
            <person name="Drula E."/>
            <person name="Henrissat B."/>
            <person name="Morin E."/>
            <person name="Kohler A."/>
            <person name="Barry K."/>
            <person name="LaButti K."/>
            <person name="Morin E."/>
            <person name="Salamov A."/>
            <person name="Lipzen A."/>
            <person name="Mereny Z."/>
            <person name="Hegedus B."/>
            <person name="Baldrian P."/>
            <person name="Stursova M."/>
            <person name="Weitz H."/>
            <person name="Taylor A."/>
            <person name="Grigoriev I.V."/>
            <person name="Nagy L.G."/>
            <person name="Martin F."/>
            <person name="Kauserud H."/>
        </authorList>
    </citation>
    <scope>NUCLEOTIDE SEQUENCE</scope>
    <source>
        <strain evidence="2">CBHHK182m</strain>
    </source>
</reference>
<organism evidence="2 3">
    <name type="scientific">Mycena metata</name>
    <dbReference type="NCBI Taxonomy" id="1033252"/>
    <lineage>
        <taxon>Eukaryota</taxon>
        <taxon>Fungi</taxon>
        <taxon>Dikarya</taxon>
        <taxon>Basidiomycota</taxon>
        <taxon>Agaricomycotina</taxon>
        <taxon>Agaricomycetes</taxon>
        <taxon>Agaricomycetidae</taxon>
        <taxon>Agaricales</taxon>
        <taxon>Marasmiineae</taxon>
        <taxon>Mycenaceae</taxon>
        <taxon>Mycena</taxon>
    </lineage>
</organism>
<evidence type="ECO:0000313" key="2">
    <source>
        <dbReference type="EMBL" id="KAJ7755109.1"/>
    </source>
</evidence>
<dbReference type="AlphaFoldDB" id="A0AAD7J5S2"/>
<dbReference type="Proteomes" id="UP001215598">
    <property type="component" value="Unassembled WGS sequence"/>
</dbReference>
<dbReference type="InterPro" id="IPR037401">
    <property type="entry name" value="SnoaL-like"/>
</dbReference>
<accession>A0AAD7J5S2</accession>
<dbReference type="EMBL" id="JARKIB010000050">
    <property type="protein sequence ID" value="KAJ7755109.1"/>
    <property type="molecule type" value="Genomic_DNA"/>
</dbReference>
<keyword evidence="3" id="KW-1185">Reference proteome</keyword>
<name>A0AAD7J5S2_9AGAR</name>
<protein>
    <recommendedName>
        <fullName evidence="1">SnoaL-like domain-containing protein</fullName>
    </recommendedName>
</protein>
<dbReference type="InterPro" id="IPR032710">
    <property type="entry name" value="NTF2-like_dom_sf"/>
</dbReference>
<sequence>PHIVRRSEGTYPASRPETSISTGLLICQQPESPALFIMSDLEAKQLENARAFLKHINALDGRSLSDLLAPNFQHQNFPATIVHGGDGTRTKEEFMDLFQRFWVQIFDKVTFGEPLDIIHGSNKVTFHVKSDGLTKTGKEYHNEYMMTFHFEGEKIIKVNEFVDSKYSAAFFAALAPKPAS</sequence>
<dbReference type="SUPFAM" id="SSF54427">
    <property type="entry name" value="NTF2-like"/>
    <property type="match status" value="1"/>
</dbReference>